<dbReference type="EMBL" id="JBHUCM010000031">
    <property type="protein sequence ID" value="MFD1542072.1"/>
    <property type="molecule type" value="Genomic_DNA"/>
</dbReference>
<dbReference type="InterPro" id="IPR003593">
    <property type="entry name" value="AAA+_ATPase"/>
</dbReference>
<dbReference type="CDD" id="cd03257">
    <property type="entry name" value="ABC_NikE_OppD_transporters"/>
    <property type="match status" value="1"/>
</dbReference>
<evidence type="ECO:0000256" key="6">
    <source>
        <dbReference type="ARBA" id="ARBA00022840"/>
    </source>
</evidence>
<comment type="caution">
    <text evidence="9">The sequence shown here is derived from an EMBL/GenBank/DDBJ whole genome shotgun (WGS) entry which is preliminary data.</text>
</comment>
<comment type="subcellular location">
    <subcellularLocation>
        <location evidence="1">Cell membrane</location>
        <topology evidence="1">Peripheral membrane protein</topology>
    </subcellularLocation>
</comment>
<dbReference type="InterPro" id="IPR003439">
    <property type="entry name" value="ABC_transporter-like_ATP-bd"/>
</dbReference>
<keyword evidence="7" id="KW-0472">Membrane</keyword>
<protein>
    <submittedName>
        <fullName evidence="9">ABC transporter ATP-binding protein</fullName>
    </submittedName>
</protein>
<sequence>MAELLTVENLAVYAGSSPAERIVDGVSLSMGEGEVLALVGESGSGKSLTAMSLVRLLPRPLTAGADLMTLDDVDLLRATDRRMDQIRGGRIGMLFQQPKHMLDPTSTVGAQVAEPLRRFRGMNRATARQATIELLRDVGVPEPERRARSYAHQLSGGLAQRVMIAAALAGQPRLLIADEPTTALDVTVEAQILRLLAAKKAELGMSILFISHDLGVVSSIADRIAVMYAGRIVEQGPADEVLTAPRHPYTRALIECSLLRPGPSGELCSIPGHADSALRITAGCRFRPRCTATHDAHIEHQCAAAEPALATQSHATRCWIGMPTQVKEPA</sequence>
<gene>
    <name evidence="9" type="ORF">ACFSJ0_33825</name>
</gene>
<keyword evidence="10" id="KW-1185">Reference proteome</keyword>
<dbReference type="InterPro" id="IPR050388">
    <property type="entry name" value="ABC_Ni/Peptide_Import"/>
</dbReference>
<evidence type="ECO:0000313" key="9">
    <source>
        <dbReference type="EMBL" id="MFD1542072.1"/>
    </source>
</evidence>
<proteinExistence type="inferred from homology"/>
<name>A0ABW4GH42_9ACTN</name>
<keyword evidence="5" id="KW-0547">Nucleotide-binding</keyword>
<dbReference type="InterPro" id="IPR027417">
    <property type="entry name" value="P-loop_NTPase"/>
</dbReference>
<dbReference type="Proteomes" id="UP001597097">
    <property type="component" value="Unassembled WGS sequence"/>
</dbReference>
<evidence type="ECO:0000256" key="7">
    <source>
        <dbReference type="ARBA" id="ARBA00023136"/>
    </source>
</evidence>
<dbReference type="Pfam" id="PF08352">
    <property type="entry name" value="oligo_HPY"/>
    <property type="match status" value="1"/>
</dbReference>
<dbReference type="PROSITE" id="PS50893">
    <property type="entry name" value="ABC_TRANSPORTER_2"/>
    <property type="match status" value="1"/>
</dbReference>
<keyword evidence="3" id="KW-0813">Transport</keyword>
<dbReference type="PANTHER" id="PTHR43297:SF2">
    <property type="entry name" value="DIPEPTIDE TRANSPORT ATP-BINDING PROTEIN DPPD"/>
    <property type="match status" value="1"/>
</dbReference>
<dbReference type="RefSeq" id="WP_308127514.1">
    <property type="nucleotide sequence ID" value="NZ_JAHKRM010000045.1"/>
</dbReference>
<dbReference type="GO" id="GO:0005524">
    <property type="term" value="F:ATP binding"/>
    <property type="evidence" value="ECO:0007669"/>
    <property type="project" value="UniProtKB-KW"/>
</dbReference>
<comment type="similarity">
    <text evidence="2">Belongs to the ABC transporter superfamily.</text>
</comment>
<dbReference type="SUPFAM" id="SSF52540">
    <property type="entry name" value="P-loop containing nucleoside triphosphate hydrolases"/>
    <property type="match status" value="1"/>
</dbReference>
<keyword evidence="4" id="KW-1003">Cell membrane</keyword>
<dbReference type="Pfam" id="PF00005">
    <property type="entry name" value="ABC_tran"/>
    <property type="match status" value="1"/>
</dbReference>
<dbReference type="PANTHER" id="PTHR43297">
    <property type="entry name" value="OLIGOPEPTIDE TRANSPORT ATP-BINDING PROTEIN APPD"/>
    <property type="match status" value="1"/>
</dbReference>
<feature type="domain" description="ABC transporter" evidence="8">
    <location>
        <begin position="5"/>
        <end position="254"/>
    </location>
</feature>
<evidence type="ECO:0000256" key="5">
    <source>
        <dbReference type="ARBA" id="ARBA00022741"/>
    </source>
</evidence>
<dbReference type="InterPro" id="IPR013563">
    <property type="entry name" value="Oligopep_ABC_C"/>
</dbReference>
<accession>A0ABW4GH42</accession>
<dbReference type="Gene3D" id="3.40.50.300">
    <property type="entry name" value="P-loop containing nucleotide triphosphate hydrolases"/>
    <property type="match status" value="1"/>
</dbReference>
<dbReference type="NCBIfam" id="TIGR01727">
    <property type="entry name" value="oligo_HPY"/>
    <property type="match status" value="1"/>
</dbReference>
<organism evidence="9 10">
    <name type="scientific">Nonomuraea guangzhouensis</name>
    <dbReference type="NCBI Taxonomy" id="1291555"/>
    <lineage>
        <taxon>Bacteria</taxon>
        <taxon>Bacillati</taxon>
        <taxon>Actinomycetota</taxon>
        <taxon>Actinomycetes</taxon>
        <taxon>Streptosporangiales</taxon>
        <taxon>Streptosporangiaceae</taxon>
        <taxon>Nonomuraea</taxon>
    </lineage>
</organism>
<reference evidence="10" key="1">
    <citation type="journal article" date="2019" name="Int. J. Syst. Evol. Microbiol.">
        <title>The Global Catalogue of Microorganisms (GCM) 10K type strain sequencing project: providing services to taxonomists for standard genome sequencing and annotation.</title>
        <authorList>
            <consortium name="The Broad Institute Genomics Platform"/>
            <consortium name="The Broad Institute Genome Sequencing Center for Infectious Disease"/>
            <person name="Wu L."/>
            <person name="Ma J."/>
        </authorList>
    </citation>
    <scope>NUCLEOTIDE SEQUENCE [LARGE SCALE GENOMIC DNA]</scope>
    <source>
        <strain evidence="10">CGMCC 1.15399</strain>
    </source>
</reference>
<evidence type="ECO:0000313" key="10">
    <source>
        <dbReference type="Proteomes" id="UP001597097"/>
    </source>
</evidence>
<evidence type="ECO:0000256" key="2">
    <source>
        <dbReference type="ARBA" id="ARBA00005417"/>
    </source>
</evidence>
<keyword evidence="6 9" id="KW-0067">ATP-binding</keyword>
<evidence type="ECO:0000256" key="1">
    <source>
        <dbReference type="ARBA" id="ARBA00004202"/>
    </source>
</evidence>
<evidence type="ECO:0000256" key="3">
    <source>
        <dbReference type="ARBA" id="ARBA00022448"/>
    </source>
</evidence>
<dbReference type="SMART" id="SM00382">
    <property type="entry name" value="AAA"/>
    <property type="match status" value="1"/>
</dbReference>
<evidence type="ECO:0000259" key="8">
    <source>
        <dbReference type="PROSITE" id="PS50893"/>
    </source>
</evidence>
<evidence type="ECO:0000256" key="4">
    <source>
        <dbReference type="ARBA" id="ARBA00022475"/>
    </source>
</evidence>